<dbReference type="InterPro" id="IPR036259">
    <property type="entry name" value="MFS_trans_sf"/>
</dbReference>
<keyword evidence="2" id="KW-1003">Cell membrane</keyword>
<feature type="transmembrane region" description="Helical" evidence="6">
    <location>
        <begin position="285"/>
        <end position="302"/>
    </location>
</feature>
<dbReference type="OrthoDB" id="9809918at2"/>
<evidence type="ECO:0000256" key="3">
    <source>
        <dbReference type="ARBA" id="ARBA00022692"/>
    </source>
</evidence>
<dbReference type="CDD" id="cd06173">
    <property type="entry name" value="MFS_MefA_like"/>
    <property type="match status" value="1"/>
</dbReference>
<gene>
    <name evidence="8" type="ORF">GA0061101_11098</name>
</gene>
<evidence type="ECO:0000256" key="6">
    <source>
        <dbReference type="SAM" id="Phobius"/>
    </source>
</evidence>
<keyword evidence="3 6" id="KW-0812">Transmembrane</keyword>
<feature type="transmembrane region" description="Helical" evidence="6">
    <location>
        <begin position="143"/>
        <end position="161"/>
    </location>
</feature>
<feature type="transmembrane region" description="Helical" evidence="6">
    <location>
        <begin position="12"/>
        <end position="38"/>
    </location>
</feature>
<feature type="transmembrane region" description="Helical" evidence="6">
    <location>
        <begin position="44"/>
        <end position="68"/>
    </location>
</feature>
<dbReference type="PANTHER" id="PTHR23513:SF6">
    <property type="entry name" value="MAJOR FACILITATOR SUPERFAMILY ASSOCIATED DOMAIN-CONTAINING PROTEIN"/>
    <property type="match status" value="1"/>
</dbReference>
<dbReference type="AlphaFoldDB" id="A0A1C3WE02"/>
<dbReference type="Gene3D" id="1.20.1250.20">
    <property type="entry name" value="MFS general substrate transporter like domains"/>
    <property type="match status" value="1"/>
</dbReference>
<feature type="transmembrane region" description="Helical" evidence="6">
    <location>
        <begin position="255"/>
        <end position="278"/>
    </location>
</feature>
<feature type="transmembrane region" description="Helical" evidence="6">
    <location>
        <begin position="375"/>
        <end position="396"/>
    </location>
</feature>
<accession>A0A1C3WE02</accession>
<feature type="transmembrane region" description="Helical" evidence="6">
    <location>
        <begin position="167"/>
        <end position="186"/>
    </location>
</feature>
<evidence type="ECO:0000256" key="2">
    <source>
        <dbReference type="ARBA" id="ARBA00022475"/>
    </source>
</evidence>
<dbReference type="InterPro" id="IPR020846">
    <property type="entry name" value="MFS_dom"/>
</dbReference>
<evidence type="ECO:0000313" key="9">
    <source>
        <dbReference type="Proteomes" id="UP000199205"/>
    </source>
</evidence>
<dbReference type="SUPFAM" id="SSF103473">
    <property type="entry name" value="MFS general substrate transporter"/>
    <property type="match status" value="1"/>
</dbReference>
<name>A0A1C3WE02_9HYPH</name>
<protein>
    <submittedName>
        <fullName evidence="8">Predicted arabinose efflux permease, MFS family</fullName>
    </submittedName>
</protein>
<dbReference type="Pfam" id="PF07690">
    <property type="entry name" value="MFS_1"/>
    <property type="match status" value="1"/>
</dbReference>
<dbReference type="EMBL" id="FMAF01000010">
    <property type="protein sequence ID" value="SCB37924.1"/>
    <property type="molecule type" value="Genomic_DNA"/>
</dbReference>
<organism evidence="8 9">
    <name type="scientific">Rhizobium lusitanum</name>
    <dbReference type="NCBI Taxonomy" id="293958"/>
    <lineage>
        <taxon>Bacteria</taxon>
        <taxon>Pseudomonadati</taxon>
        <taxon>Pseudomonadota</taxon>
        <taxon>Alphaproteobacteria</taxon>
        <taxon>Hyphomicrobiales</taxon>
        <taxon>Rhizobiaceae</taxon>
        <taxon>Rhizobium/Agrobacterium group</taxon>
        <taxon>Rhizobium</taxon>
    </lineage>
</organism>
<evidence type="ECO:0000313" key="8">
    <source>
        <dbReference type="EMBL" id="SCB37924.1"/>
    </source>
</evidence>
<evidence type="ECO:0000256" key="4">
    <source>
        <dbReference type="ARBA" id="ARBA00022989"/>
    </source>
</evidence>
<proteinExistence type="predicted"/>
<feature type="domain" description="Major facilitator superfamily (MFS) profile" evidence="7">
    <location>
        <begin position="6"/>
        <end position="397"/>
    </location>
</feature>
<reference evidence="9" key="1">
    <citation type="submission" date="2016-08" db="EMBL/GenBank/DDBJ databases">
        <authorList>
            <person name="Varghese N."/>
            <person name="Submissions Spin"/>
        </authorList>
    </citation>
    <scope>NUCLEOTIDE SEQUENCE [LARGE SCALE GENOMIC DNA]</scope>
    <source>
        <strain evidence="9">P1-7</strain>
    </source>
</reference>
<sequence>MQILQPLRNTVFAGIWVSYSVSVAATAILPTILTLMILDWHDGIADLGIALSVRTLGFVVGAVAGGYFADRLPRQKVLCAASALRSASTLAIALFFHDRIDAISGCLFFSGAGEGIFRSAYQATIADVIPPELRQSANALTTLSFRIALTAGPLLAVAMHASFGARFGLWAASLLWALSAAIVFGLQRRLAGRQPFGERASTSFLADYRDGLAEAFRHRWFITGLAVLLVWLGLGNSIQQLTLPVVSRTDLGGDAFIGIALGAYSIGALAGGLLVGSFRMSRPGILAFFGLSLYGLVPLSLYSHSATLIVISYFLGGVGIELFNIPWFTAIQNQIPKDMLGRVSSIDFLVSYGAAPLALAAMPSLLLAIGQEPALLWVGIIVLVLPVFAFAVPGVFEFKEPR</sequence>
<dbReference type="Proteomes" id="UP000199205">
    <property type="component" value="Unassembled WGS sequence"/>
</dbReference>
<comment type="subcellular location">
    <subcellularLocation>
        <location evidence="1">Cell membrane</location>
        <topology evidence="1">Multi-pass membrane protein</topology>
    </subcellularLocation>
</comment>
<dbReference type="GO" id="GO:0005886">
    <property type="term" value="C:plasma membrane"/>
    <property type="evidence" value="ECO:0007669"/>
    <property type="project" value="UniProtKB-SubCell"/>
</dbReference>
<evidence type="ECO:0000256" key="5">
    <source>
        <dbReference type="ARBA" id="ARBA00023136"/>
    </source>
</evidence>
<feature type="transmembrane region" description="Helical" evidence="6">
    <location>
        <begin position="218"/>
        <end position="235"/>
    </location>
</feature>
<keyword evidence="5 6" id="KW-0472">Membrane</keyword>
<feature type="transmembrane region" description="Helical" evidence="6">
    <location>
        <begin position="308"/>
        <end position="328"/>
    </location>
</feature>
<dbReference type="RefSeq" id="WP_092574716.1">
    <property type="nucleotide sequence ID" value="NZ_FMAF01000010.1"/>
</dbReference>
<dbReference type="GO" id="GO:0022857">
    <property type="term" value="F:transmembrane transporter activity"/>
    <property type="evidence" value="ECO:0007669"/>
    <property type="project" value="InterPro"/>
</dbReference>
<dbReference type="PANTHER" id="PTHR23513">
    <property type="entry name" value="INTEGRAL MEMBRANE EFFLUX PROTEIN-RELATED"/>
    <property type="match status" value="1"/>
</dbReference>
<keyword evidence="4 6" id="KW-1133">Transmembrane helix</keyword>
<evidence type="ECO:0000259" key="7">
    <source>
        <dbReference type="PROSITE" id="PS50850"/>
    </source>
</evidence>
<dbReference type="PROSITE" id="PS50850">
    <property type="entry name" value="MFS"/>
    <property type="match status" value="1"/>
</dbReference>
<evidence type="ECO:0000256" key="1">
    <source>
        <dbReference type="ARBA" id="ARBA00004651"/>
    </source>
</evidence>
<feature type="transmembrane region" description="Helical" evidence="6">
    <location>
        <begin position="349"/>
        <end position="369"/>
    </location>
</feature>
<dbReference type="InterPro" id="IPR011701">
    <property type="entry name" value="MFS"/>
</dbReference>